<dbReference type="OrthoDB" id="3884680at2"/>
<dbReference type="Gene3D" id="1.25.10.10">
    <property type="entry name" value="Leucine-rich Repeat Variant"/>
    <property type="match status" value="2"/>
</dbReference>
<reference evidence="2" key="1">
    <citation type="submission" date="2016-10" db="EMBL/GenBank/DDBJ databases">
        <authorList>
            <person name="Varghese N."/>
            <person name="Submissions S."/>
        </authorList>
    </citation>
    <scope>NUCLEOTIDE SEQUENCE [LARGE SCALE GENOMIC DNA]</scope>
    <source>
        <strain evidence="2">DSM 45421</strain>
    </source>
</reference>
<evidence type="ECO:0000313" key="2">
    <source>
        <dbReference type="Proteomes" id="UP000199416"/>
    </source>
</evidence>
<gene>
    <name evidence="1" type="ORF">SAMN05660690_1112</name>
</gene>
<proteinExistence type="predicted"/>
<dbReference type="EMBL" id="FMZF01000002">
    <property type="protein sequence ID" value="SDC36227.1"/>
    <property type="molecule type" value="Genomic_DNA"/>
</dbReference>
<dbReference type="Proteomes" id="UP000199416">
    <property type="component" value="Unassembled WGS sequence"/>
</dbReference>
<keyword evidence="2" id="KW-1185">Reference proteome</keyword>
<dbReference type="InterPro" id="IPR011989">
    <property type="entry name" value="ARM-like"/>
</dbReference>
<accession>A0A1G6KZ69</accession>
<evidence type="ECO:0000313" key="1">
    <source>
        <dbReference type="EMBL" id="SDC36227.1"/>
    </source>
</evidence>
<dbReference type="RefSeq" id="WP_091364111.1">
    <property type="nucleotide sequence ID" value="NZ_FMZF01000002.1"/>
</dbReference>
<dbReference type="PANTHER" id="PTHR12697">
    <property type="entry name" value="PBS LYASE HEAT-LIKE PROTEIN"/>
    <property type="match status" value="1"/>
</dbReference>
<sequence length="359" mass="36588">MTTLTTAALVATLLLTAAVLLLLAAVAVEHARRGRRLAREERRRAELTPQVWAALDDDEDGAAALAGLDAAPAALDDLVLDLLPQLRGADRAALGRLLARRGVVTRAAADLSARAPWRRGRAAALLGNAGDPGQTDALTALLTDRAADVRCAAARALGKAGDTRAAGPLLRALARSRRVPAGVVGMALLDLGTPVLPDLRAAVTDPPSPAAQALAADLLGLHGDVEALPLLLGLVADTRRPAAVRGSAATALGRIGVPTATPALGAALAQTAVPALRRAAAEALGRIGDDEAIDLLAARFADGDDAVRAECADALAGAGEEGRARLAAHAWHAGRVGEAARAALSNRPRPRDARLRRAA</sequence>
<dbReference type="InterPro" id="IPR004155">
    <property type="entry name" value="PBS_lyase_HEAT"/>
</dbReference>
<dbReference type="STRING" id="1190417.SAMN05660690_1112"/>
<dbReference type="Pfam" id="PF13646">
    <property type="entry name" value="HEAT_2"/>
    <property type="match status" value="2"/>
</dbReference>
<protein>
    <submittedName>
        <fullName evidence="1">HEAT repeat</fullName>
    </submittedName>
</protein>
<dbReference type="SMART" id="SM00567">
    <property type="entry name" value="EZ_HEAT"/>
    <property type="match status" value="5"/>
</dbReference>
<dbReference type="GO" id="GO:0016491">
    <property type="term" value="F:oxidoreductase activity"/>
    <property type="evidence" value="ECO:0007669"/>
    <property type="project" value="TreeGrafter"/>
</dbReference>
<organism evidence="1 2">
    <name type="scientific">Geodermatophilus telluris</name>
    <dbReference type="NCBI Taxonomy" id="1190417"/>
    <lineage>
        <taxon>Bacteria</taxon>
        <taxon>Bacillati</taxon>
        <taxon>Actinomycetota</taxon>
        <taxon>Actinomycetes</taxon>
        <taxon>Geodermatophilales</taxon>
        <taxon>Geodermatophilaceae</taxon>
        <taxon>Geodermatophilus</taxon>
    </lineage>
</organism>
<dbReference type="AlphaFoldDB" id="A0A1G6KZ69"/>
<dbReference type="SUPFAM" id="SSF48371">
    <property type="entry name" value="ARM repeat"/>
    <property type="match status" value="2"/>
</dbReference>
<dbReference type="InterPro" id="IPR016024">
    <property type="entry name" value="ARM-type_fold"/>
</dbReference>
<name>A0A1G6KZ69_9ACTN</name>
<dbReference type="PANTHER" id="PTHR12697:SF5">
    <property type="entry name" value="DEOXYHYPUSINE HYDROXYLASE"/>
    <property type="match status" value="1"/>
</dbReference>